<dbReference type="AlphaFoldDB" id="A0A398CNX2"/>
<keyword evidence="2" id="KW-1185">Reference proteome</keyword>
<evidence type="ECO:0000313" key="1">
    <source>
        <dbReference type="EMBL" id="RIE05076.1"/>
    </source>
</evidence>
<dbReference type="SUPFAM" id="SSF63829">
    <property type="entry name" value="Calcium-dependent phosphotriesterase"/>
    <property type="match status" value="1"/>
</dbReference>
<name>A0A398CNX2_9BACL</name>
<evidence type="ECO:0000313" key="2">
    <source>
        <dbReference type="Proteomes" id="UP000266340"/>
    </source>
</evidence>
<proteinExistence type="predicted"/>
<dbReference type="RefSeq" id="WP_119147676.1">
    <property type="nucleotide sequence ID" value="NZ_QXJM01000016.1"/>
</dbReference>
<gene>
    <name evidence="1" type="ORF">D3H35_02795</name>
</gene>
<reference evidence="1 2" key="1">
    <citation type="submission" date="2018-09" db="EMBL/GenBank/DDBJ databases">
        <title>Cohnella cavernae sp. nov., isolated from a karst cave.</title>
        <authorList>
            <person name="Zhu H."/>
        </authorList>
    </citation>
    <scope>NUCLEOTIDE SEQUENCE [LARGE SCALE GENOMIC DNA]</scope>
    <source>
        <strain evidence="1 2">K2E09-144</strain>
    </source>
</reference>
<organism evidence="1 2">
    <name type="scientific">Cohnella faecalis</name>
    <dbReference type="NCBI Taxonomy" id="2315694"/>
    <lineage>
        <taxon>Bacteria</taxon>
        <taxon>Bacillati</taxon>
        <taxon>Bacillota</taxon>
        <taxon>Bacilli</taxon>
        <taxon>Bacillales</taxon>
        <taxon>Paenibacillaceae</taxon>
        <taxon>Cohnella</taxon>
    </lineage>
</organism>
<protein>
    <submittedName>
        <fullName evidence="1">Uncharacterized protein</fullName>
    </submittedName>
</protein>
<dbReference type="Proteomes" id="UP000266340">
    <property type="component" value="Unassembled WGS sequence"/>
</dbReference>
<dbReference type="OrthoDB" id="843723at2"/>
<comment type="caution">
    <text evidence="1">The sequence shown here is derived from an EMBL/GenBank/DDBJ whole genome shotgun (WGS) entry which is preliminary data.</text>
</comment>
<dbReference type="EMBL" id="QXJM01000016">
    <property type="protein sequence ID" value="RIE05076.1"/>
    <property type="molecule type" value="Genomic_DNA"/>
</dbReference>
<sequence>MKHPSYSSLGQPCRNFNILASAVVTDPLDNREKLVLSNYAMGATGSLILIDPLTGEGESLELPVGAGAWGLANLGDEKLVVGTCVGQAYLHVLDLRTRRWAQALAAEGEFYFWQLTVGSDGNVYGGTYPGCSLIKYDPDSHTLTNLGKVSGNAANQYSRPVWGEAPGYILANYGFDTTGMTAYDLKDGTFRSFGEPGEQIRWATDRLVCAEKDGALSYYNAATLLPFAGDLAKELTPRTSVALSNGQRIPVRRLVGNRLAGVRARTTSSFRNRTDRLIRTSRSRPN</sequence>
<accession>A0A398CNX2</accession>